<dbReference type="InterPro" id="IPR014782">
    <property type="entry name" value="Peptidase_M1_dom"/>
</dbReference>
<name>A0A367GMN8_9SPHI</name>
<comment type="caution">
    <text evidence="15">The sequence shown here is derived from an EMBL/GenBank/DDBJ whole genome shotgun (WGS) entry which is preliminary data.</text>
</comment>
<dbReference type="Gene3D" id="2.60.40.1730">
    <property type="entry name" value="tricorn interacting facor f3 domain"/>
    <property type="match status" value="1"/>
</dbReference>
<dbReference type="InterPro" id="IPR042097">
    <property type="entry name" value="Aminopeptidase_N-like_N_sf"/>
</dbReference>
<reference evidence="15 16" key="1">
    <citation type="submission" date="2018-05" db="EMBL/GenBank/DDBJ databases">
        <title>Mucilaginibacter hurinus sp. nov., isolated from briquette warehouse soil.</title>
        <authorList>
            <person name="Choi L."/>
        </authorList>
    </citation>
    <scope>NUCLEOTIDE SEQUENCE [LARGE SCALE GENOMIC DNA]</scope>
    <source>
        <strain evidence="15 16">ZR32</strain>
    </source>
</reference>
<keyword evidence="8" id="KW-0479">Metal-binding</keyword>
<dbReference type="OrthoDB" id="100605at2"/>
<keyword evidence="12" id="KW-0732">Signal</keyword>
<feature type="domain" description="Aminopeptidase N-like N-terminal" evidence="14">
    <location>
        <begin position="30"/>
        <end position="201"/>
    </location>
</feature>
<dbReference type="InterPro" id="IPR045357">
    <property type="entry name" value="Aminopeptidase_N-like_N"/>
</dbReference>
<dbReference type="SUPFAM" id="SSF55486">
    <property type="entry name" value="Metalloproteases ('zincins'), catalytic domain"/>
    <property type="match status" value="1"/>
</dbReference>
<feature type="chain" id="PRO_5017049571" description="Aminopeptidase N" evidence="12">
    <location>
        <begin position="21"/>
        <end position="529"/>
    </location>
</feature>
<dbReference type="EC" id="3.4.11.2" evidence="4"/>
<keyword evidence="6" id="KW-0031">Aminopeptidase</keyword>
<evidence type="ECO:0000256" key="3">
    <source>
        <dbReference type="ARBA" id="ARBA00010136"/>
    </source>
</evidence>
<organism evidence="15 16">
    <name type="scientific">Mucilaginibacter hurinus</name>
    <dbReference type="NCBI Taxonomy" id="2201324"/>
    <lineage>
        <taxon>Bacteria</taxon>
        <taxon>Pseudomonadati</taxon>
        <taxon>Bacteroidota</taxon>
        <taxon>Sphingobacteriia</taxon>
        <taxon>Sphingobacteriales</taxon>
        <taxon>Sphingobacteriaceae</taxon>
        <taxon>Mucilaginibacter</taxon>
    </lineage>
</organism>
<dbReference type="EMBL" id="QGDC01000005">
    <property type="protein sequence ID" value="RCH54737.1"/>
    <property type="molecule type" value="Genomic_DNA"/>
</dbReference>
<proteinExistence type="inferred from homology"/>
<dbReference type="GO" id="GO:0008270">
    <property type="term" value="F:zinc ion binding"/>
    <property type="evidence" value="ECO:0007669"/>
    <property type="project" value="InterPro"/>
</dbReference>
<dbReference type="GO" id="GO:0070006">
    <property type="term" value="F:metalloaminopeptidase activity"/>
    <property type="evidence" value="ECO:0007669"/>
    <property type="project" value="TreeGrafter"/>
</dbReference>
<keyword evidence="10" id="KW-0862">Zinc</keyword>
<comment type="similarity">
    <text evidence="3">Belongs to the peptidase M1 family.</text>
</comment>
<dbReference type="Gene3D" id="1.10.390.10">
    <property type="entry name" value="Neutral Protease Domain 2"/>
    <property type="match status" value="1"/>
</dbReference>
<dbReference type="PANTHER" id="PTHR11533:SF174">
    <property type="entry name" value="PUROMYCIN-SENSITIVE AMINOPEPTIDASE-RELATED"/>
    <property type="match status" value="1"/>
</dbReference>
<evidence type="ECO:0000256" key="7">
    <source>
        <dbReference type="ARBA" id="ARBA00022670"/>
    </source>
</evidence>
<dbReference type="InterPro" id="IPR050344">
    <property type="entry name" value="Peptidase_M1_aminopeptidases"/>
</dbReference>
<keyword evidence="7" id="KW-0645">Protease</keyword>
<evidence type="ECO:0000256" key="10">
    <source>
        <dbReference type="ARBA" id="ARBA00022833"/>
    </source>
</evidence>
<dbReference type="GO" id="GO:0016285">
    <property type="term" value="F:alanyl aminopeptidase activity"/>
    <property type="evidence" value="ECO:0007669"/>
    <property type="project" value="UniProtKB-EC"/>
</dbReference>
<feature type="signal peptide" evidence="12">
    <location>
        <begin position="1"/>
        <end position="20"/>
    </location>
</feature>
<dbReference type="SUPFAM" id="SSF63737">
    <property type="entry name" value="Leukotriene A4 hydrolase N-terminal domain"/>
    <property type="match status" value="1"/>
</dbReference>
<dbReference type="GO" id="GO:0006508">
    <property type="term" value="P:proteolysis"/>
    <property type="evidence" value="ECO:0007669"/>
    <property type="project" value="UniProtKB-KW"/>
</dbReference>
<keyword evidence="16" id="KW-1185">Reference proteome</keyword>
<dbReference type="GO" id="GO:0042277">
    <property type="term" value="F:peptide binding"/>
    <property type="evidence" value="ECO:0007669"/>
    <property type="project" value="TreeGrafter"/>
</dbReference>
<evidence type="ECO:0000256" key="6">
    <source>
        <dbReference type="ARBA" id="ARBA00022438"/>
    </source>
</evidence>
<accession>A0A367GMN8</accession>
<dbReference type="InterPro" id="IPR001930">
    <property type="entry name" value="Peptidase_M1"/>
</dbReference>
<evidence type="ECO:0000256" key="9">
    <source>
        <dbReference type="ARBA" id="ARBA00022801"/>
    </source>
</evidence>
<protein>
    <recommendedName>
        <fullName evidence="5">Aminopeptidase N</fullName>
        <ecNumber evidence="4">3.4.11.2</ecNumber>
    </recommendedName>
</protein>
<evidence type="ECO:0000256" key="4">
    <source>
        <dbReference type="ARBA" id="ARBA00012564"/>
    </source>
</evidence>
<keyword evidence="11" id="KW-0482">Metalloprotease</keyword>
<sequence length="529" mass="59794">MKKFVTCLSFLALSLITGYAQVPGSPVDVEKYTFRISLTDQNNVIEGAATVTVNVLKDTEHVQLDLVKKDATGKGMLVTSVTEKGKPLRFEHQGDALKIFARAKANTKHSYVIKYSGIPADGLIISTNDHGERTFFGDNWLRRAHNWLPCVDDVADKAAVEFVVKAPSKYRVIANGVKNGEFKKGSYRVTAWKETVPIPTKLMVIGVARFAVKNHGTITGIPIYSYVFPQDTSAGFKSYAYAKEVLPFLINKLGPYAYKKLANVQSKTKWGGMENASAIFYYENSVDDKEIEALVAHEIAHQWFGDAATEKTYRDVWLSEGFATFLTHYYHEHKYGTDSLNQRLMADKKKIFGFEKERRTPIVDSLHAKDYTDILNANSYQKAAWVLHMLRRKLGDTVFWQGVRAYYAQYKNSNAGTADFIAVMEKSSGQNLQQFFTQWLHTPGHPVLKVTFDTTTESGKLLIKITQQQDFLYDMPLEYIVNHEKHTITIKERSSTIKVPLPVTEIGFDPDVNSLAEIVMENPDYSIKE</sequence>
<dbReference type="CDD" id="cd09603">
    <property type="entry name" value="M1_APN_like"/>
    <property type="match status" value="1"/>
</dbReference>
<evidence type="ECO:0000259" key="14">
    <source>
        <dbReference type="Pfam" id="PF17900"/>
    </source>
</evidence>
<dbReference type="GO" id="GO:0043171">
    <property type="term" value="P:peptide catabolic process"/>
    <property type="evidence" value="ECO:0007669"/>
    <property type="project" value="TreeGrafter"/>
</dbReference>
<dbReference type="GO" id="GO:0016020">
    <property type="term" value="C:membrane"/>
    <property type="evidence" value="ECO:0007669"/>
    <property type="project" value="TreeGrafter"/>
</dbReference>
<evidence type="ECO:0000259" key="13">
    <source>
        <dbReference type="Pfam" id="PF01433"/>
    </source>
</evidence>
<comment type="catalytic activity">
    <reaction evidence="1">
        <text>Release of an N-terminal amino acid, Xaa-|-Yaa- from a peptide, amide or arylamide. Xaa is preferably Ala, but may be most amino acids including Pro (slow action). When a terminal hydrophobic residue is followed by a prolyl residue, the two may be released as an intact Xaa-Pro dipeptide.</text>
        <dbReference type="EC" id="3.4.11.2"/>
    </reaction>
</comment>
<dbReference type="Proteomes" id="UP000253209">
    <property type="component" value="Unassembled WGS sequence"/>
</dbReference>
<evidence type="ECO:0000256" key="1">
    <source>
        <dbReference type="ARBA" id="ARBA00000098"/>
    </source>
</evidence>
<evidence type="ECO:0000256" key="5">
    <source>
        <dbReference type="ARBA" id="ARBA00015611"/>
    </source>
</evidence>
<evidence type="ECO:0000256" key="11">
    <source>
        <dbReference type="ARBA" id="ARBA00023049"/>
    </source>
</evidence>
<evidence type="ECO:0000313" key="15">
    <source>
        <dbReference type="EMBL" id="RCH54737.1"/>
    </source>
</evidence>
<evidence type="ECO:0000256" key="8">
    <source>
        <dbReference type="ARBA" id="ARBA00022723"/>
    </source>
</evidence>
<dbReference type="AlphaFoldDB" id="A0A367GMN8"/>
<feature type="domain" description="Peptidase M1 membrane alanine aminopeptidase" evidence="13">
    <location>
        <begin position="244"/>
        <end position="439"/>
    </location>
</feature>
<dbReference type="GO" id="GO:0005737">
    <property type="term" value="C:cytoplasm"/>
    <property type="evidence" value="ECO:0007669"/>
    <property type="project" value="TreeGrafter"/>
</dbReference>
<dbReference type="InterPro" id="IPR027268">
    <property type="entry name" value="Peptidase_M4/M1_CTD_sf"/>
</dbReference>
<comment type="cofactor">
    <cofactor evidence="2">
        <name>Zn(2+)</name>
        <dbReference type="ChEBI" id="CHEBI:29105"/>
    </cofactor>
</comment>
<keyword evidence="9" id="KW-0378">Hydrolase</keyword>
<evidence type="ECO:0000256" key="2">
    <source>
        <dbReference type="ARBA" id="ARBA00001947"/>
    </source>
</evidence>
<dbReference type="Pfam" id="PF17900">
    <property type="entry name" value="Peptidase_M1_N"/>
    <property type="match status" value="1"/>
</dbReference>
<dbReference type="PANTHER" id="PTHR11533">
    <property type="entry name" value="PROTEASE M1 ZINC METALLOPROTEASE"/>
    <property type="match status" value="1"/>
</dbReference>
<evidence type="ECO:0000256" key="12">
    <source>
        <dbReference type="SAM" id="SignalP"/>
    </source>
</evidence>
<dbReference type="RefSeq" id="WP_114005063.1">
    <property type="nucleotide sequence ID" value="NZ_QGDC01000005.1"/>
</dbReference>
<evidence type="ECO:0000313" key="16">
    <source>
        <dbReference type="Proteomes" id="UP000253209"/>
    </source>
</evidence>
<dbReference type="PRINTS" id="PR00756">
    <property type="entry name" value="ALADIPTASE"/>
</dbReference>
<dbReference type="Pfam" id="PF01433">
    <property type="entry name" value="Peptidase_M1"/>
    <property type="match status" value="1"/>
</dbReference>
<gene>
    <name evidence="15" type="ORF">DJ568_09610</name>
</gene>
<dbReference type="GO" id="GO:0005615">
    <property type="term" value="C:extracellular space"/>
    <property type="evidence" value="ECO:0007669"/>
    <property type="project" value="TreeGrafter"/>
</dbReference>